<feature type="domain" description="Nudix hydrolase" evidence="2">
    <location>
        <begin position="15"/>
        <end position="141"/>
    </location>
</feature>
<dbReference type="CDD" id="cd07067">
    <property type="entry name" value="HP_PGM_like"/>
    <property type="match status" value="1"/>
</dbReference>
<dbReference type="InterPro" id="IPR000086">
    <property type="entry name" value="NUDIX_hydrolase_dom"/>
</dbReference>
<dbReference type="PROSITE" id="PS00893">
    <property type="entry name" value="NUDIX_BOX"/>
    <property type="match status" value="1"/>
</dbReference>
<dbReference type="InterPro" id="IPR020084">
    <property type="entry name" value="NUDIX_hydrolase_CS"/>
</dbReference>
<proteinExistence type="predicted"/>
<evidence type="ECO:0000313" key="4">
    <source>
        <dbReference type="Proteomes" id="UP001296706"/>
    </source>
</evidence>
<dbReference type="CDD" id="cd03673">
    <property type="entry name" value="NUDIX_Ap6A_hydrolase"/>
    <property type="match status" value="1"/>
</dbReference>
<reference evidence="3 4" key="1">
    <citation type="submission" date="2020-04" db="EMBL/GenBank/DDBJ databases">
        <authorList>
            <person name="Klaysubun C."/>
            <person name="Duangmal K."/>
            <person name="Lipun K."/>
        </authorList>
    </citation>
    <scope>NUCLEOTIDE SEQUENCE [LARGE SCALE GENOMIC DNA]</scope>
    <source>
        <strain evidence="3 4">JCM 11839</strain>
    </source>
</reference>
<sequence length="309" mass="33315">MSAAHRPGTTDRTRFDVLAAGAVLWRHGTHGVELGLVHRPSYDDWSFPKGKLDPDETLPFAAAREVTEETGQRVRLGPVLGDVHYRVPEGDKLVRYWSAEACGGDFVANGETDELRWVDVPHAAEMLSYRRDIDVLARFAAIGTPASTVLLVRHAKAGSRNQWDGDDALRPLSGTGHEQAQRLARLLALFGPDRIASASPVRCRDTVAPLAEAYGIPVLDVRLLGEDEYEKEPESGLARFRELAAEPGVTVACSQGGVIPHLIGTLATGSGVPGVDPGHVQAKKASAWTLTFGTDGALRTADYYPRPKG</sequence>
<dbReference type="InterPro" id="IPR013078">
    <property type="entry name" value="His_Pase_superF_clade-1"/>
</dbReference>
<dbReference type="Pfam" id="PF00300">
    <property type="entry name" value="His_Phos_1"/>
    <property type="match status" value="1"/>
</dbReference>
<gene>
    <name evidence="3" type="ORF">HF577_07155</name>
</gene>
<dbReference type="PANTHER" id="PTHR21340:SF0">
    <property type="entry name" value="BIS(5'-NUCLEOSYL)-TETRAPHOSPHATASE [ASYMMETRICAL]"/>
    <property type="match status" value="1"/>
</dbReference>
<dbReference type="Pfam" id="PF00293">
    <property type="entry name" value="NUDIX"/>
    <property type="match status" value="1"/>
</dbReference>
<dbReference type="Gene3D" id="3.40.50.1240">
    <property type="entry name" value="Phosphoglycerate mutase-like"/>
    <property type="match status" value="1"/>
</dbReference>
<dbReference type="GO" id="GO:0016787">
    <property type="term" value="F:hydrolase activity"/>
    <property type="evidence" value="ECO:0007669"/>
    <property type="project" value="UniProtKB-KW"/>
</dbReference>
<evidence type="ECO:0000313" key="3">
    <source>
        <dbReference type="EMBL" id="NMH76876.1"/>
    </source>
</evidence>
<dbReference type="SUPFAM" id="SSF53254">
    <property type="entry name" value="Phosphoglycerate mutase-like"/>
    <property type="match status" value="1"/>
</dbReference>
<name>A0ABX1R928_9PSEU</name>
<protein>
    <submittedName>
        <fullName evidence="3">NUDIX hydrolase</fullName>
    </submittedName>
</protein>
<accession>A0ABX1R928</accession>
<dbReference type="PANTHER" id="PTHR21340">
    <property type="entry name" value="DIADENOSINE 5,5-P1,P4-TETRAPHOSPHATE PYROPHOSPHOHYDROLASE MUTT"/>
    <property type="match status" value="1"/>
</dbReference>
<dbReference type="InterPro" id="IPR029033">
    <property type="entry name" value="His_PPase_superfam"/>
</dbReference>
<dbReference type="Proteomes" id="UP001296706">
    <property type="component" value="Unassembled WGS sequence"/>
</dbReference>
<organism evidence="3 4">
    <name type="scientific">Pseudonocardia xinjiangensis</name>
    <dbReference type="NCBI Taxonomy" id="75289"/>
    <lineage>
        <taxon>Bacteria</taxon>
        <taxon>Bacillati</taxon>
        <taxon>Actinomycetota</taxon>
        <taxon>Actinomycetes</taxon>
        <taxon>Pseudonocardiales</taxon>
        <taxon>Pseudonocardiaceae</taxon>
        <taxon>Pseudonocardia</taxon>
    </lineage>
</organism>
<dbReference type="EMBL" id="JAAXKY010000014">
    <property type="protein sequence ID" value="NMH76876.1"/>
    <property type="molecule type" value="Genomic_DNA"/>
</dbReference>
<comment type="caution">
    <text evidence="3">The sequence shown here is derived from an EMBL/GenBank/DDBJ whole genome shotgun (WGS) entry which is preliminary data.</text>
</comment>
<dbReference type="RefSeq" id="WP_169394946.1">
    <property type="nucleotide sequence ID" value="NZ_BAAAJH010000003.1"/>
</dbReference>
<dbReference type="InterPro" id="IPR051325">
    <property type="entry name" value="Nudix_hydrolase_domain"/>
</dbReference>
<evidence type="ECO:0000259" key="2">
    <source>
        <dbReference type="PROSITE" id="PS51462"/>
    </source>
</evidence>
<dbReference type="Gene3D" id="3.90.79.10">
    <property type="entry name" value="Nucleoside Triphosphate Pyrophosphohydrolase"/>
    <property type="match status" value="1"/>
</dbReference>
<evidence type="ECO:0000256" key="1">
    <source>
        <dbReference type="ARBA" id="ARBA00022801"/>
    </source>
</evidence>
<dbReference type="SUPFAM" id="SSF55811">
    <property type="entry name" value="Nudix"/>
    <property type="match status" value="1"/>
</dbReference>
<dbReference type="InterPro" id="IPR015797">
    <property type="entry name" value="NUDIX_hydrolase-like_dom_sf"/>
</dbReference>
<dbReference type="PROSITE" id="PS51462">
    <property type="entry name" value="NUDIX"/>
    <property type="match status" value="1"/>
</dbReference>
<keyword evidence="1 3" id="KW-0378">Hydrolase</keyword>
<dbReference type="SMART" id="SM00855">
    <property type="entry name" value="PGAM"/>
    <property type="match status" value="1"/>
</dbReference>
<keyword evidence="4" id="KW-1185">Reference proteome</keyword>